<proteinExistence type="predicted"/>
<gene>
    <name evidence="1" type="ORF">lacNasYZ03_14230</name>
</gene>
<reference evidence="2" key="1">
    <citation type="submission" date="2021-01" db="EMBL/GenBank/DDBJ databases">
        <title>Draft genome sequence of Nasalis larvatus strain YZ03.</title>
        <authorList>
            <person name="Suzuki-Hashido N."/>
            <person name="Tsuchida S."/>
            <person name="Hayakawa T."/>
        </authorList>
    </citation>
    <scope>NUCLEOTIDE SEQUENCE [LARGE SCALE GENOMIC DNA]</scope>
    <source>
        <strain evidence="2">YZ03</strain>
    </source>
</reference>
<comment type="caution">
    <text evidence="1">The sequence shown here is derived from an EMBL/GenBank/DDBJ whole genome shotgun (WGS) entry which is preliminary data.</text>
</comment>
<evidence type="ECO:0000313" key="2">
    <source>
        <dbReference type="Proteomes" id="UP000616547"/>
    </source>
</evidence>
<dbReference type="PANTHER" id="PTHR10000">
    <property type="entry name" value="PHOSPHOSERINE PHOSPHATASE"/>
    <property type="match status" value="1"/>
</dbReference>
<protein>
    <submittedName>
        <fullName evidence="1">Haloacid dehalogenase</fullName>
    </submittedName>
</protein>
<dbReference type="Proteomes" id="UP000616547">
    <property type="component" value="Unassembled WGS sequence"/>
</dbReference>
<sequence>MYKLICCDLDETLLNKQNKVGARNLAAIQKCRDLGVKFVPTSGRGYCSMQTVLRELGQAGLAGQYTICYNGGAIFENNGRLLACQEMPYPLAEQIFERGQEMGLGMQIYTEDSVYAYQLSAEDLDFCRGRVAFTDLPKGGIKFLEENGAKFAKILYSNSDYDQLLKSRELLADLASQTEISISSNRFLEINPAGVSKGQGLQFLARQLGIAPAETLAIGDSLNDLSMLKAARTGVGVANAVAEIRPACDYICQNDHDHGGVAEALERFVLPAV</sequence>
<dbReference type="InterPro" id="IPR006379">
    <property type="entry name" value="HAD-SF_hydro_IIB"/>
</dbReference>
<dbReference type="InterPro" id="IPR036412">
    <property type="entry name" value="HAD-like_sf"/>
</dbReference>
<keyword evidence="2" id="KW-1185">Reference proteome</keyword>
<name>A0ABQ3W5J5_9LACO</name>
<dbReference type="PANTHER" id="PTHR10000:SF8">
    <property type="entry name" value="HAD SUPERFAMILY HYDROLASE-LIKE, TYPE 3"/>
    <property type="match status" value="1"/>
</dbReference>
<dbReference type="SFLD" id="SFLDG01140">
    <property type="entry name" value="C2.B:_Phosphomannomutase_and_P"/>
    <property type="match status" value="1"/>
</dbReference>
<dbReference type="Gene3D" id="3.40.50.1000">
    <property type="entry name" value="HAD superfamily/HAD-like"/>
    <property type="match status" value="1"/>
</dbReference>
<dbReference type="EMBL" id="BOCI01000419">
    <property type="protein sequence ID" value="GHW01736.1"/>
    <property type="molecule type" value="Genomic_DNA"/>
</dbReference>
<evidence type="ECO:0000313" key="1">
    <source>
        <dbReference type="EMBL" id="GHW01736.1"/>
    </source>
</evidence>
<dbReference type="NCBIfam" id="TIGR01484">
    <property type="entry name" value="HAD-SF-IIB"/>
    <property type="match status" value="1"/>
</dbReference>
<dbReference type="SUPFAM" id="SSF56784">
    <property type="entry name" value="HAD-like"/>
    <property type="match status" value="1"/>
</dbReference>
<organism evidence="1 2">
    <name type="scientific">Lactobacillus nasalidis</name>
    <dbReference type="NCBI Taxonomy" id="2797258"/>
    <lineage>
        <taxon>Bacteria</taxon>
        <taxon>Bacillati</taxon>
        <taxon>Bacillota</taxon>
        <taxon>Bacilli</taxon>
        <taxon>Lactobacillales</taxon>
        <taxon>Lactobacillaceae</taxon>
        <taxon>Lactobacillus</taxon>
    </lineage>
</organism>
<dbReference type="RefSeq" id="WP_201332105.1">
    <property type="nucleotide sequence ID" value="NZ_BOCG01000122.1"/>
</dbReference>
<dbReference type="InterPro" id="IPR000150">
    <property type="entry name" value="Cof"/>
</dbReference>
<accession>A0ABQ3W5J5</accession>
<dbReference type="Pfam" id="PF08282">
    <property type="entry name" value="Hydrolase_3"/>
    <property type="match status" value="1"/>
</dbReference>
<dbReference type="InterPro" id="IPR023214">
    <property type="entry name" value="HAD_sf"/>
</dbReference>
<dbReference type="CDD" id="cd07516">
    <property type="entry name" value="HAD_Pase"/>
    <property type="match status" value="1"/>
</dbReference>
<dbReference type="NCBIfam" id="TIGR00099">
    <property type="entry name" value="Cof-subfamily"/>
    <property type="match status" value="1"/>
</dbReference>
<dbReference type="SFLD" id="SFLDS00003">
    <property type="entry name" value="Haloacid_Dehalogenase"/>
    <property type="match status" value="1"/>
</dbReference>
<dbReference type="Gene3D" id="3.30.1240.10">
    <property type="match status" value="1"/>
</dbReference>